<dbReference type="VEuPathDB" id="FungiDB:CIMG_07384"/>
<reference evidence="2" key="2">
    <citation type="journal article" date="2010" name="Genome Res.">
        <title>Population genomic sequencing of Coccidioides fungi reveals recent hybridization and transposon control.</title>
        <authorList>
            <person name="Neafsey D.E."/>
            <person name="Barker B.M."/>
            <person name="Sharpton T.J."/>
            <person name="Stajich J.E."/>
            <person name="Park D.J."/>
            <person name="Whiston E."/>
            <person name="Hung C.-Y."/>
            <person name="McMahan C."/>
            <person name="White J."/>
            <person name="Sykes S."/>
            <person name="Heiman D."/>
            <person name="Young S."/>
            <person name="Zeng Q."/>
            <person name="Abouelleil A."/>
            <person name="Aftuck L."/>
            <person name="Bessette D."/>
            <person name="Brown A."/>
            <person name="FitzGerald M."/>
            <person name="Lui A."/>
            <person name="Macdonald J.P."/>
            <person name="Priest M."/>
            <person name="Orbach M.J."/>
            <person name="Galgiani J.N."/>
            <person name="Kirkland T.N."/>
            <person name="Cole G.T."/>
            <person name="Birren B.W."/>
            <person name="Henn M.R."/>
            <person name="Taylor J.W."/>
            <person name="Rounsley S.D."/>
        </authorList>
    </citation>
    <scope>GENOME REANNOTATION</scope>
    <source>
        <strain evidence="2">RS</strain>
    </source>
</reference>
<dbReference type="Proteomes" id="UP000001261">
    <property type="component" value="Unassembled WGS sequence"/>
</dbReference>
<accession>J3KA83</accession>
<dbReference type="AlphaFoldDB" id="J3KA83"/>
<gene>
    <name evidence="1" type="ORF">CIMG_07384</name>
</gene>
<organism evidence="1 2">
    <name type="scientific">Coccidioides immitis (strain RS)</name>
    <name type="common">Valley fever fungus</name>
    <dbReference type="NCBI Taxonomy" id="246410"/>
    <lineage>
        <taxon>Eukaryota</taxon>
        <taxon>Fungi</taxon>
        <taxon>Dikarya</taxon>
        <taxon>Ascomycota</taxon>
        <taxon>Pezizomycotina</taxon>
        <taxon>Eurotiomycetes</taxon>
        <taxon>Eurotiomycetidae</taxon>
        <taxon>Onygenales</taxon>
        <taxon>Onygenaceae</taxon>
        <taxon>Coccidioides</taxon>
    </lineage>
</organism>
<dbReference type="RefSeq" id="XP_001243488.2">
    <property type="nucleotide sequence ID" value="XM_001243487.2"/>
</dbReference>
<reference evidence="2" key="1">
    <citation type="journal article" date="2009" name="Genome Res.">
        <title>Comparative genomic analyses of the human fungal pathogens Coccidioides and their relatives.</title>
        <authorList>
            <person name="Sharpton T.J."/>
            <person name="Stajich J.E."/>
            <person name="Rounsley S.D."/>
            <person name="Gardner M.J."/>
            <person name="Wortman J.R."/>
            <person name="Jordar V.S."/>
            <person name="Maiti R."/>
            <person name="Kodira C.D."/>
            <person name="Neafsey D.E."/>
            <person name="Zeng Q."/>
            <person name="Hung C.-Y."/>
            <person name="McMahan C."/>
            <person name="Muszewska A."/>
            <person name="Grynberg M."/>
            <person name="Mandel M.A."/>
            <person name="Kellner E.M."/>
            <person name="Barker B.M."/>
            <person name="Galgiani J.N."/>
            <person name="Orbach M.J."/>
            <person name="Kirkland T.N."/>
            <person name="Cole G.T."/>
            <person name="Henn M.R."/>
            <person name="Birren B.W."/>
            <person name="Taylor J.W."/>
        </authorList>
    </citation>
    <scope>NUCLEOTIDE SEQUENCE [LARGE SCALE GENOMIC DNA]</scope>
    <source>
        <strain evidence="2">RS</strain>
    </source>
</reference>
<protein>
    <submittedName>
        <fullName evidence="1">Uncharacterized protein</fullName>
    </submittedName>
</protein>
<name>J3KA83_COCIM</name>
<dbReference type="GeneID" id="4562481"/>
<keyword evidence="2" id="KW-1185">Reference proteome</keyword>
<dbReference type="KEGG" id="cim:CIMG_07384"/>
<sequence>MEVDLLFLQSEKQILWKLITEIKPVPSNMVLNTEQLVTIQQLLDTQREQQQVINNLKAMIELYKLGLQNTKHMSEGHLYQGKTVRVENENHPEIDSVYPLPK</sequence>
<evidence type="ECO:0000313" key="1">
    <source>
        <dbReference type="EMBL" id="EAS31905.3"/>
    </source>
</evidence>
<dbReference type="InParanoid" id="J3KA83"/>
<proteinExistence type="predicted"/>
<dbReference type="EMBL" id="GG704912">
    <property type="protein sequence ID" value="EAS31905.3"/>
    <property type="molecule type" value="Genomic_DNA"/>
</dbReference>
<evidence type="ECO:0000313" key="2">
    <source>
        <dbReference type="Proteomes" id="UP000001261"/>
    </source>
</evidence>